<dbReference type="PATRIC" id="fig|34073.19.peg.6416"/>
<organism evidence="1 2">
    <name type="scientific">Variovorax paradoxus</name>
    <dbReference type="NCBI Taxonomy" id="34073"/>
    <lineage>
        <taxon>Bacteria</taxon>
        <taxon>Pseudomonadati</taxon>
        <taxon>Pseudomonadota</taxon>
        <taxon>Betaproteobacteria</taxon>
        <taxon>Burkholderiales</taxon>
        <taxon>Comamonadaceae</taxon>
        <taxon>Variovorax</taxon>
    </lineage>
</organism>
<name>A0A0H2LQU3_VARPD</name>
<dbReference type="EMBL" id="JZWI01000048">
    <property type="protein sequence ID" value="KLN52614.1"/>
    <property type="molecule type" value="Genomic_DNA"/>
</dbReference>
<protein>
    <submittedName>
        <fullName evidence="1">Uncharacterized protein</fullName>
    </submittedName>
</protein>
<sequence length="165" mass="18736">MTQNSGLTARETILLERVQKAPNYRPPPLRREGVFVFAVSGVLTDPVMPTLFVRVEEEFTKLAEAESLVCETDSVVVFPIICNPAIYKRSDFVSYKRREKSVFVGKNIEHAAWVLAGGSKRLTWVKHFFHSVVDSINDAHLGGQSRVMLHWLIDDAVRNVRRGLR</sequence>
<keyword evidence="2" id="KW-1185">Reference proteome</keyword>
<evidence type="ECO:0000313" key="1">
    <source>
        <dbReference type="EMBL" id="KLN52614.1"/>
    </source>
</evidence>
<evidence type="ECO:0000313" key="2">
    <source>
        <dbReference type="Proteomes" id="UP000035170"/>
    </source>
</evidence>
<dbReference type="Proteomes" id="UP000035170">
    <property type="component" value="Unassembled WGS sequence"/>
</dbReference>
<reference evidence="1 2" key="1">
    <citation type="submission" date="2015-03" db="EMBL/GenBank/DDBJ databases">
        <title>Genome sequence of Variovorax paradoxus TBEA6.</title>
        <authorList>
            <person name="Poehlein A."/>
            <person name="Schuldes J."/>
            <person name="Wuebbeler J.H."/>
            <person name="Hiessl S."/>
            <person name="Steinbuechel A."/>
            <person name="Daniel R."/>
        </authorList>
    </citation>
    <scope>NUCLEOTIDE SEQUENCE [LARGE SCALE GENOMIC DNA]</scope>
    <source>
        <strain evidence="1 2">TBEA6</strain>
    </source>
</reference>
<proteinExistence type="predicted"/>
<dbReference type="RefSeq" id="WP_155419750.1">
    <property type="nucleotide sequence ID" value="NZ_JZWI01000048.1"/>
</dbReference>
<dbReference type="AlphaFoldDB" id="A0A0H2LQU3"/>
<gene>
    <name evidence="1" type="ORF">VPARA_62380</name>
</gene>
<accession>A0A0H2LQU3</accession>
<comment type="caution">
    <text evidence="1">The sequence shown here is derived from an EMBL/GenBank/DDBJ whole genome shotgun (WGS) entry which is preliminary data.</text>
</comment>